<sequence length="1083" mass="113412" precursor="true">MRFSLKAAASIASASALTLATLPMAAAETAPYQSFNGKDSCISIDSNGNVRAPQPGECAQFGKGGPGNSDAQARNVIFILGDGMGHQEITAARNYLKGANGRFDGLDNLTASGAYTTFAIGKDGKRQYVTDSAASGTGWTTGTKSYNGALGVDIAGTPHENLLEMAKNSGMRTGNVSTAEIQDATPGALGTHSRNRSYYAPSGEKKVVGEEDARENGGLGSISEQIIDTRADVTLGGGRKYFDTEVVEGGENRNPFLTNKNDGGKEWEAGKTVRENAEAKGFQLIDDKDGLAGITVANQDTPVLGLFNDGNMTRRYEKTVPVKTDGTTTPEVCETQDNGNEPTAAEMTKKAIELLDDKNAEKGFFLQVESASIDKADHAADACGMIGETEQIDEVIKAALDFAKADGDTLVVVTADHAHTAEIVPDGQPSVSPVTRLKVAKDSRDGQDNVMSVAFGTVAWQDKDGNDTFASKKIGDPFDNPSFSMQHTGTQVRIAGFGPGSENLNGQMDQTDAFYVMANAMRLNGGTEGGQKPWGITSGNKLQSLAVRNEAKGSDELCYLVKPGTAPAVGDCAQFGKTGQGIDKTKAKNVVVMIADGTGDSEITAARNYLKGSAGRFEGLDNLDYTGYQTTFSLDRETGLPDYVTDSAASGTAWNSGVKTYDGAIGVDLNGKPVATMGEIAKAHGMKIGNVTTAEVQDATPAAFAAHALSRSDYAPSGGKDLKQAQDKQLRENGGLGSISEQIVDLRADVTLGGGAKYFDADVKQGGRFGAGTEWTAGKSVLENAKDNGYQVVSNASELAALQNSDEPILGLFSDGNMPRRLDRLVPTKDGANADSKVCAANPKFTDETPTLANMTGKALELLQNDNGFLLQVESASPDKAAHDSDPCGLFGEVGQFDEAISVVQQWAEKTGEPTLIIATADHAHATQITYNDTETAGLTSKVLTADGSPMTINYSNTTELESSSKPGTPGYEEHTGTQVRIAASGPGAANITGQIDETDIFYAVMNALQLDPSKSSGDTQQAGDDAGKGTDKSANTSSQGSSDKPALFVVGVLATITAVLGAIGFIFQDQIQPLLAQFLPKF</sequence>
<evidence type="ECO:0000256" key="10">
    <source>
        <dbReference type="SAM" id="MobiDB-lite"/>
    </source>
</evidence>
<dbReference type="InterPro" id="IPR018299">
    <property type="entry name" value="Alkaline_phosphatase_AS"/>
</dbReference>
<dbReference type="GO" id="GO:0004035">
    <property type="term" value="F:alkaline phosphatase activity"/>
    <property type="evidence" value="ECO:0007669"/>
    <property type="project" value="UniProtKB-EC"/>
</dbReference>
<feature type="binding site" evidence="8">
    <location>
        <position position="369"/>
    </location>
    <ligand>
        <name>Mg(2+)</name>
        <dbReference type="ChEBI" id="CHEBI:18420"/>
    </ligand>
</feature>
<dbReference type="Proteomes" id="UP000217209">
    <property type="component" value="Chromosome"/>
</dbReference>
<keyword evidence="6 8" id="KW-0460">Magnesium</keyword>
<evidence type="ECO:0000256" key="11">
    <source>
        <dbReference type="SAM" id="Phobius"/>
    </source>
</evidence>
<keyword evidence="4 13" id="KW-0378">Hydrolase</keyword>
<dbReference type="Gene3D" id="3.40.720.10">
    <property type="entry name" value="Alkaline Phosphatase, subunit A"/>
    <property type="match status" value="2"/>
</dbReference>
<keyword evidence="11" id="KW-0472">Membrane</keyword>
<feature type="binding site" evidence="8">
    <location>
        <position position="185"/>
    </location>
    <ligand>
        <name>Mg(2+)</name>
        <dbReference type="ChEBI" id="CHEBI:18420"/>
    </ligand>
</feature>
<dbReference type="SUPFAM" id="SSF53649">
    <property type="entry name" value="Alkaline phosphatase-like"/>
    <property type="match status" value="2"/>
</dbReference>
<feature type="transmembrane region" description="Helical" evidence="11">
    <location>
        <begin position="1047"/>
        <end position="1068"/>
    </location>
</feature>
<feature type="active site" description="Phosphoserine intermediate" evidence="7">
    <location>
        <position position="132"/>
    </location>
</feature>
<feature type="binding site" evidence="8">
    <location>
        <position position="416"/>
    </location>
    <ligand>
        <name>Zn(2+)</name>
        <dbReference type="ChEBI" id="CHEBI:29105"/>
        <label>2</label>
    </ligand>
</feature>
<organism evidence="13 14">
    <name type="scientific">Corynebacterium glaucum</name>
    <dbReference type="NCBI Taxonomy" id="187491"/>
    <lineage>
        <taxon>Bacteria</taxon>
        <taxon>Bacillati</taxon>
        <taxon>Actinomycetota</taxon>
        <taxon>Actinomycetes</taxon>
        <taxon>Mycobacteriales</taxon>
        <taxon>Corynebacteriaceae</taxon>
        <taxon>Corynebacterium</taxon>
    </lineage>
</organism>
<evidence type="ECO:0000256" key="8">
    <source>
        <dbReference type="PIRSR" id="PIRSR601952-2"/>
    </source>
</evidence>
<dbReference type="InterPro" id="IPR017850">
    <property type="entry name" value="Alkaline_phosphatase_core_sf"/>
</dbReference>
<dbReference type="AlphaFoldDB" id="A0A1Q2HTI1"/>
<dbReference type="CDD" id="cd16012">
    <property type="entry name" value="ALP"/>
    <property type="match status" value="2"/>
</dbReference>
<keyword evidence="3 8" id="KW-0479">Metal-binding</keyword>
<reference evidence="13 14" key="1">
    <citation type="submission" date="2016-12" db="EMBL/GenBank/DDBJ databases">
        <authorList>
            <person name="Song W.-J."/>
            <person name="Kurnit D.M."/>
        </authorList>
    </citation>
    <scope>NUCLEOTIDE SEQUENCE [LARGE SCALE GENOMIC DNA]</scope>
    <source>
        <strain evidence="13 14">DSM 30827</strain>
    </source>
</reference>
<feature type="binding site" evidence="8">
    <location>
        <position position="183"/>
    </location>
    <ligand>
        <name>Mg(2+)</name>
        <dbReference type="ChEBI" id="CHEBI:18420"/>
    </ligand>
</feature>
<feature type="compositionally biased region" description="Basic and acidic residues" evidence="10">
    <location>
        <begin position="203"/>
        <end position="215"/>
    </location>
</feature>
<dbReference type="KEGG" id="cgv:CGLAU_00795"/>
<comment type="similarity">
    <text evidence="1 9">Belongs to the alkaline phosphatase family.</text>
</comment>
<dbReference type="GO" id="GO:0046872">
    <property type="term" value="F:metal ion binding"/>
    <property type="evidence" value="ECO:0007669"/>
    <property type="project" value="UniProtKB-KW"/>
</dbReference>
<dbReference type="OrthoDB" id="9794455at2"/>
<feature type="region of interest" description="Disordered" evidence="10">
    <location>
        <begin position="186"/>
        <end position="216"/>
    </location>
</feature>
<proteinExistence type="inferred from homology"/>
<name>A0A1Q2HTI1_9CORY</name>
<keyword evidence="11" id="KW-1133">Transmembrane helix</keyword>
<dbReference type="Pfam" id="PF00245">
    <property type="entry name" value="Alk_phosphatase"/>
    <property type="match status" value="2"/>
</dbReference>
<dbReference type="EC" id="3.1.3.1" evidence="13"/>
<dbReference type="SMART" id="SM00098">
    <property type="entry name" value="alkPPc"/>
    <property type="match status" value="2"/>
</dbReference>
<evidence type="ECO:0000256" key="1">
    <source>
        <dbReference type="ARBA" id="ARBA00005984"/>
    </source>
</evidence>
<keyword evidence="12" id="KW-0732">Signal</keyword>
<keyword evidence="2" id="KW-0597">Phosphoprotein</keyword>
<evidence type="ECO:0000256" key="9">
    <source>
        <dbReference type="RuleBase" id="RU003946"/>
    </source>
</evidence>
<evidence type="ECO:0000256" key="6">
    <source>
        <dbReference type="ARBA" id="ARBA00022842"/>
    </source>
</evidence>
<feature type="binding site" evidence="8">
    <location>
        <position position="417"/>
    </location>
    <ligand>
        <name>Zn(2+)</name>
        <dbReference type="ChEBI" id="CHEBI:29105"/>
        <label>2</label>
    </ligand>
</feature>
<feature type="binding site" evidence="8">
    <location>
        <position position="378"/>
    </location>
    <ligand>
        <name>Zn(2+)</name>
        <dbReference type="ChEBI" id="CHEBI:29105"/>
        <label>2</label>
    </ligand>
</feature>
<comment type="cofactor">
    <cofactor evidence="8">
        <name>Mg(2+)</name>
        <dbReference type="ChEBI" id="CHEBI:18420"/>
    </cofactor>
    <text evidence="8">Binds 1 Mg(2+) ion.</text>
</comment>
<evidence type="ECO:0000256" key="12">
    <source>
        <dbReference type="SAM" id="SignalP"/>
    </source>
</evidence>
<gene>
    <name evidence="13" type="primary">phoA</name>
    <name evidence="13" type="ORF">CGLAU_00795</name>
</gene>
<keyword evidence="11" id="KW-0812">Transmembrane</keyword>
<dbReference type="RefSeq" id="WP_095659047.1">
    <property type="nucleotide sequence ID" value="NZ_CP019688.1"/>
</dbReference>
<evidence type="ECO:0000256" key="4">
    <source>
        <dbReference type="ARBA" id="ARBA00022801"/>
    </source>
</evidence>
<dbReference type="PANTHER" id="PTHR11596">
    <property type="entry name" value="ALKALINE PHOSPHATASE"/>
    <property type="match status" value="1"/>
</dbReference>
<feature type="binding site" evidence="8">
    <location>
        <position position="82"/>
    </location>
    <ligand>
        <name>Zn(2+)</name>
        <dbReference type="ChEBI" id="CHEBI:29105"/>
        <label>2</label>
    </ligand>
</feature>
<accession>A0A1Q2HTI1</accession>
<comment type="cofactor">
    <cofactor evidence="8">
        <name>Zn(2+)</name>
        <dbReference type="ChEBI" id="CHEBI:29105"/>
    </cofactor>
    <text evidence="8">Binds 2 Zn(2+) ions.</text>
</comment>
<evidence type="ECO:0000313" key="13">
    <source>
        <dbReference type="EMBL" id="AQQ14154.1"/>
    </source>
</evidence>
<feature type="binding site" evidence="8">
    <location>
        <position position="487"/>
    </location>
    <ligand>
        <name>Zn(2+)</name>
        <dbReference type="ChEBI" id="CHEBI:29105"/>
        <label>2</label>
    </ligand>
</feature>
<dbReference type="PANTHER" id="PTHR11596:SF5">
    <property type="entry name" value="ALKALINE PHOSPHATASE"/>
    <property type="match status" value="1"/>
</dbReference>
<dbReference type="InterPro" id="IPR001952">
    <property type="entry name" value="Alkaline_phosphatase"/>
</dbReference>
<keyword evidence="14" id="KW-1185">Reference proteome</keyword>
<feature type="chain" id="PRO_5039383139" evidence="12">
    <location>
        <begin position="27"/>
        <end position="1083"/>
    </location>
</feature>
<evidence type="ECO:0000256" key="2">
    <source>
        <dbReference type="ARBA" id="ARBA00022553"/>
    </source>
</evidence>
<evidence type="ECO:0000313" key="14">
    <source>
        <dbReference type="Proteomes" id="UP000217209"/>
    </source>
</evidence>
<keyword evidence="5 8" id="KW-0862">Zinc</keyword>
<dbReference type="PRINTS" id="PR00113">
    <property type="entry name" value="ALKPHPHTASE"/>
</dbReference>
<feature type="binding site" evidence="8">
    <location>
        <position position="374"/>
    </location>
    <ligand>
        <name>Zn(2+)</name>
        <dbReference type="ChEBI" id="CHEBI:29105"/>
        <label>2</label>
    </ligand>
</feature>
<dbReference type="PROSITE" id="PS00123">
    <property type="entry name" value="ALKALINE_PHOSPHATASE"/>
    <property type="match status" value="2"/>
</dbReference>
<feature type="compositionally biased region" description="Polar residues" evidence="10">
    <location>
        <begin position="1013"/>
        <end position="1023"/>
    </location>
</feature>
<evidence type="ECO:0000256" key="7">
    <source>
        <dbReference type="PIRSR" id="PIRSR601952-1"/>
    </source>
</evidence>
<dbReference type="EMBL" id="CP019688">
    <property type="protein sequence ID" value="AQQ14154.1"/>
    <property type="molecule type" value="Genomic_DNA"/>
</dbReference>
<protein>
    <submittedName>
        <fullName evidence="13">Alkaline phosphatase H</fullName>
        <ecNumber evidence="13">3.1.3.1</ecNumber>
    </submittedName>
</protein>
<feature type="signal peptide" evidence="12">
    <location>
        <begin position="1"/>
        <end position="26"/>
    </location>
</feature>
<feature type="binding site" evidence="8">
    <location>
        <position position="82"/>
    </location>
    <ligand>
        <name>Mg(2+)</name>
        <dbReference type="ChEBI" id="CHEBI:18420"/>
    </ligand>
</feature>
<evidence type="ECO:0000256" key="3">
    <source>
        <dbReference type="ARBA" id="ARBA00022723"/>
    </source>
</evidence>
<evidence type="ECO:0000256" key="5">
    <source>
        <dbReference type="ARBA" id="ARBA00022833"/>
    </source>
</evidence>
<feature type="compositionally biased region" description="Polar residues" evidence="10">
    <location>
        <begin position="1033"/>
        <end position="1043"/>
    </location>
</feature>
<feature type="region of interest" description="Disordered" evidence="10">
    <location>
        <begin position="1013"/>
        <end position="1043"/>
    </location>
</feature>